<dbReference type="InterPro" id="IPR011992">
    <property type="entry name" value="EF-hand-dom_pair"/>
</dbReference>
<dbReference type="Proteomes" id="UP001295469">
    <property type="component" value="Chromosome C07"/>
</dbReference>
<sequence length="40" mass="4607">MLMKLGESRTTDNCIVMIKAYDLNADGVLRFDEFAHMLML</sequence>
<dbReference type="AlphaFoldDB" id="A0A078FIQ7"/>
<dbReference type="EMBL" id="HG994371">
    <property type="protein sequence ID" value="CAF1950164.1"/>
    <property type="molecule type" value="Genomic_DNA"/>
</dbReference>
<evidence type="ECO:0000313" key="2">
    <source>
        <dbReference type="EMBL" id="CDY13036.1"/>
    </source>
</evidence>
<dbReference type="Gramene" id="CDY13036">
    <property type="protein sequence ID" value="CDY13036"/>
    <property type="gene ID" value="GSBRNA2T00070841001"/>
</dbReference>
<reference evidence="1" key="3">
    <citation type="submission" date="2021-01" db="EMBL/GenBank/DDBJ databases">
        <authorList>
            <consortium name="Genoscope - CEA"/>
            <person name="William W."/>
        </authorList>
    </citation>
    <scope>NUCLEOTIDE SEQUENCE</scope>
</reference>
<reference evidence="2 3" key="1">
    <citation type="journal article" date="2014" name="Science">
        <title>Plant genetics. Early allopolyploid evolution in the post-Neolithic Brassica napus oilseed genome.</title>
        <authorList>
            <person name="Chalhoub B."/>
            <person name="Denoeud F."/>
            <person name="Liu S."/>
            <person name="Parkin I.A."/>
            <person name="Tang H."/>
            <person name="Wang X."/>
            <person name="Chiquet J."/>
            <person name="Belcram H."/>
            <person name="Tong C."/>
            <person name="Samans B."/>
            <person name="Correa M."/>
            <person name="Da Silva C."/>
            <person name="Just J."/>
            <person name="Falentin C."/>
            <person name="Koh C.S."/>
            <person name="Le Clainche I."/>
            <person name="Bernard M."/>
            <person name="Bento P."/>
            <person name="Noel B."/>
            <person name="Labadie K."/>
            <person name="Alberti A."/>
            <person name="Charles M."/>
            <person name="Arnaud D."/>
            <person name="Guo H."/>
            <person name="Daviaud C."/>
            <person name="Alamery S."/>
            <person name="Jabbari K."/>
            <person name="Zhao M."/>
            <person name="Edger P.P."/>
            <person name="Chelaifa H."/>
            <person name="Tack D."/>
            <person name="Lassalle G."/>
            <person name="Mestiri I."/>
            <person name="Schnel N."/>
            <person name="Le Paslier M.C."/>
            <person name="Fan G."/>
            <person name="Renault V."/>
            <person name="Bayer P.E."/>
            <person name="Golicz A.A."/>
            <person name="Manoli S."/>
            <person name="Lee T.H."/>
            <person name="Thi V.H."/>
            <person name="Chalabi S."/>
            <person name="Hu Q."/>
            <person name="Fan C."/>
            <person name="Tollenaere R."/>
            <person name="Lu Y."/>
            <person name="Battail C."/>
            <person name="Shen J."/>
            <person name="Sidebottom C.H."/>
            <person name="Wang X."/>
            <person name="Canaguier A."/>
            <person name="Chauveau A."/>
            <person name="Berard A."/>
            <person name="Deniot G."/>
            <person name="Guan M."/>
            <person name="Liu Z."/>
            <person name="Sun F."/>
            <person name="Lim Y.P."/>
            <person name="Lyons E."/>
            <person name="Town C.D."/>
            <person name="Bancroft I."/>
            <person name="Wang X."/>
            <person name="Meng J."/>
            <person name="Ma J."/>
            <person name="Pires J.C."/>
            <person name="King G.J."/>
            <person name="Brunel D."/>
            <person name="Delourme R."/>
            <person name="Renard M."/>
            <person name="Aury J.M."/>
            <person name="Adams K.L."/>
            <person name="Batley J."/>
            <person name="Snowdon R.J."/>
            <person name="Tost J."/>
            <person name="Edwards D."/>
            <person name="Zhou Y."/>
            <person name="Hua W."/>
            <person name="Sharpe A.G."/>
            <person name="Paterson A.H."/>
            <person name="Guan C."/>
            <person name="Wincker P."/>
        </authorList>
    </citation>
    <scope>NUCLEOTIDE SEQUENCE [LARGE SCALE GENOMIC DNA]</scope>
    <source>
        <strain evidence="3">cv. Darmor-bzh</strain>
    </source>
</reference>
<evidence type="ECO:0000313" key="1">
    <source>
        <dbReference type="EMBL" id="CAF1950164.1"/>
    </source>
</evidence>
<dbReference type="Proteomes" id="UP000028999">
    <property type="component" value="Unassembled WGS sequence"/>
</dbReference>
<accession>A0A078FIQ7</accession>
<protein>
    <submittedName>
        <fullName evidence="1">(rape) hypothetical protein</fullName>
    </submittedName>
    <submittedName>
        <fullName evidence="2">BnaC07g03350D protein</fullName>
    </submittedName>
</protein>
<dbReference type="PaxDb" id="3708-A0A078FIQ7"/>
<organism evidence="2 3">
    <name type="scientific">Brassica napus</name>
    <name type="common">Rape</name>
    <dbReference type="NCBI Taxonomy" id="3708"/>
    <lineage>
        <taxon>Eukaryota</taxon>
        <taxon>Viridiplantae</taxon>
        <taxon>Streptophyta</taxon>
        <taxon>Embryophyta</taxon>
        <taxon>Tracheophyta</taxon>
        <taxon>Spermatophyta</taxon>
        <taxon>Magnoliopsida</taxon>
        <taxon>eudicotyledons</taxon>
        <taxon>Gunneridae</taxon>
        <taxon>Pentapetalae</taxon>
        <taxon>rosids</taxon>
        <taxon>malvids</taxon>
        <taxon>Brassicales</taxon>
        <taxon>Brassicaceae</taxon>
        <taxon>Brassiceae</taxon>
        <taxon>Brassica</taxon>
    </lineage>
</organism>
<reference evidence="2" key="2">
    <citation type="submission" date="2014-06" db="EMBL/GenBank/DDBJ databases">
        <authorList>
            <person name="Genoscope - CEA"/>
        </authorList>
    </citation>
    <scope>NUCLEOTIDE SEQUENCE</scope>
</reference>
<dbReference type="EMBL" id="LK032030">
    <property type="protein sequence ID" value="CDY13036.1"/>
    <property type="molecule type" value="Genomic_DNA"/>
</dbReference>
<name>A0A078FIQ7_BRANA</name>
<proteinExistence type="predicted"/>
<gene>
    <name evidence="2" type="primary">BnaC07g03350D</name>
    <name evidence="1" type="ORF">DARMORV10_C07P04440.1</name>
    <name evidence="2" type="ORF">GSBRNA2T00070841001</name>
</gene>
<evidence type="ECO:0000313" key="3">
    <source>
        <dbReference type="Proteomes" id="UP000028999"/>
    </source>
</evidence>
<keyword evidence="3" id="KW-1185">Reference proteome</keyword>
<dbReference type="STRING" id="3708.A0A078FIQ7"/>
<dbReference type="Gene3D" id="1.10.238.10">
    <property type="entry name" value="EF-hand"/>
    <property type="match status" value="1"/>
</dbReference>
<dbReference type="SUPFAM" id="SSF47473">
    <property type="entry name" value="EF-hand"/>
    <property type="match status" value="1"/>
</dbReference>